<dbReference type="PANTHER" id="PTHR11412">
    <property type="entry name" value="MACROGLOBULIN / COMPLEMENT"/>
    <property type="match status" value="1"/>
</dbReference>
<evidence type="ECO:0000313" key="5">
    <source>
        <dbReference type="EMBL" id="KAJ8305159.1"/>
    </source>
</evidence>
<keyword evidence="6" id="KW-1185">Reference proteome</keyword>
<dbReference type="SUPFAM" id="SSF48239">
    <property type="entry name" value="Terpenoid cyclases/Protein prenyltransferases"/>
    <property type="match status" value="1"/>
</dbReference>
<dbReference type="Gene3D" id="1.50.10.20">
    <property type="match status" value="1"/>
</dbReference>
<dbReference type="Pfam" id="PF07678">
    <property type="entry name" value="TED_complement"/>
    <property type="match status" value="2"/>
</dbReference>
<dbReference type="InterPro" id="IPR050473">
    <property type="entry name" value="A2M/Complement_sys"/>
</dbReference>
<protein>
    <recommendedName>
        <fullName evidence="4">Alpha-macroglobulin-like TED domain-containing protein</fullName>
    </recommendedName>
</protein>
<feature type="domain" description="Alpha-macroglobulin-like TED" evidence="4">
    <location>
        <begin position="86"/>
        <end position="218"/>
    </location>
</feature>
<name>A0ABQ9EK23_TEGGR</name>
<evidence type="ECO:0000313" key="6">
    <source>
        <dbReference type="Proteomes" id="UP001217089"/>
    </source>
</evidence>
<dbReference type="Proteomes" id="UP001217089">
    <property type="component" value="Unassembled WGS sequence"/>
</dbReference>
<sequence>MKNNSFEQLVNITFPSSVVAGSERVRVTAIGDFMGPTVTGLDSLLRMPTGCGEQTMIGFAPDTSGQLEDSIRDKATGYMQRVTSKLSAFVVKSFHQAKKHVLIDDSTILKALDWILYRQQPDGSFYEPGNVIHSELKGGSGTGVGLSAFVTIALFENKDLDKVMMGRLQTAINKAQTYLESKLLTIKDTYTLAITSYALALTGSNSSTAAYNDLESAAVFVSE</sequence>
<dbReference type="InterPro" id="IPR047565">
    <property type="entry name" value="Alpha-macroglob_thiol-ester_cl"/>
</dbReference>
<gene>
    <name evidence="5" type="ORF">KUTeg_017294</name>
</gene>
<dbReference type="InterPro" id="IPR011626">
    <property type="entry name" value="Alpha-macroglobulin_TED"/>
</dbReference>
<dbReference type="InterPro" id="IPR019742">
    <property type="entry name" value="MacrogloblnA2_CS"/>
</dbReference>
<keyword evidence="1" id="KW-0732">Signal</keyword>
<evidence type="ECO:0000259" key="4">
    <source>
        <dbReference type="Pfam" id="PF07678"/>
    </source>
</evidence>
<keyword evidence="3" id="KW-1015">Disulfide bond</keyword>
<evidence type="ECO:0000256" key="1">
    <source>
        <dbReference type="ARBA" id="ARBA00022729"/>
    </source>
</evidence>
<feature type="domain" description="Alpha-macroglobulin-like TED" evidence="4">
    <location>
        <begin position="27"/>
        <end position="79"/>
    </location>
</feature>
<organism evidence="5 6">
    <name type="scientific">Tegillarca granosa</name>
    <name type="common">Malaysian cockle</name>
    <name type="synonym">Anadara granosa</name>
    <dbReference type="NCBI Taxonomy" id="220873"/>
    <lineage>
        <taxon>Eukaryota</taxon>
        <taxon>Metazoa</taxon>
        <taxon>Spiralia</taxon>
        <taxon>Lophotrochozoa</taxon>
        <taxon>Mollusca</taxon>
        <taxon>Bivalvia</taxon>
        <taxon>Autobranchia</taxon>
        <taxon>Pteriomorphia</taxon>
        <taxon>Arcoida</taxon>
        <taxon>Arcoidea</taxon>
        <taxon>Arcidae</taxon>
        <taxon>Tegillarca</taxon>
    </lineage>
</organism>
<comment type="caution">
    <text evidence="5">The sequence shown here is derived from an EMBL/GenBank/DDBJ whole genome shotgun (WGS) entry which is preliminary data.</text>
</comment>
<dbReference type="InterPro" id="IPR008930">
    <property type="entry name" value="Terpenoid_cyclase/PrenylTrfase"/>
</dbReference>
<evidence type="ECO:0000256" key="3">
    <source>
        <dbReference type="ARBA" id="ARBA00023157"/>
    </source>
</evidence>
<reference evidence="5 6" key="1">
    <citation type="submission" date="2022-12" db="EMBL/GenBank/DDBJ databases">
        <title>Chromosome-level genome of Tegillarca granosa.</title>
        <authorList>
            <person name="Kim J."/>
        </authorList>
    </citation>
    <scope>NUCLEOTIDE SEQUENCE [LARGE SCALE GENOMIC DNA]</scope>
    <source>
        <strain evidence="5">Teg-2019</strain>
        <tissue evidence="5">Adductor muscle</tissue>
    </source>
</reference>
<accession>A0ABQ9EK23</accession>
<evidence type="ECO:0000256" key="2">
    <source>
        <dbReference type="ARBA" id="ARBA00022966"/>
    </source>
</evidence>
<dbReference type="SMART" id="SM01419">
    <property type="entry name" value="Thiol-ester_cl"/>
    <property type="match status" value="1"/>
</dbReference>
<keyword evidence="2" id="KW-0882">Thioester bond</keyword>
<dbReference type="PANTHER" id="PTHR11412:SF136">
    <property type="entry name" value="CD109 ANTIGEN"/>
    <property type="match status" value="1"/>
</dbReference>
<dbReference type="EMBL" id="JARBDR010000846">
    <property type="protein sequence ID" value="KAJ8305159.1"/>
    <property type="molecule type" value="Genomic_DNA"/>
</dbReference>
<dbReference type="PROSITE" id="PS00477">
    <property type="entry name" value="ALPHA_2_MACROGLOBULIN"/>
    <property type="match status" value="1"/>
</dbReference>
<proteinExistence type="predicted"/>